<reference evidence="9 10" key="1">
    <citation type="submission" date="2023-06" db="EMBL/GenBank/DDBJ databases">
        <title>Five Gram-positive bacteria isolated from mangrove sediments in Shenzhen, Guangdong, China.</title>
        <authorList>
            <person name="Yu S."/>
            <person name="Zheng W."/>
            <person name="Huang Y."/>
        </authorList>
    </citation>
    <scope>NUCLEOTIDE SEQUENCE [LARGE SCALE GENOMIC DNA]</scope>
    <source>
        <strain evidence="9 10">SaN35-3</strain>
    </source>
</reference>
<sequence>MDKKPFFLKDHLCFSIYACSREIIKRYHPLLKELNITYPQYLVLVVLSEKNKLTVKELGEELYLDSGTLTPLLKRLEQSGIVTRIRSKEDERKVEVSLTEKGVELKKKAENIPIHIFDETDLTDEDIADLNRQFHHILKKLNQKA</sequence>
<dbReference type="RefSeq" id="WP_226539066.1">
    <property type="nucleotide sequence ID" value="NZ_CP129013.1"/>
</dbReference>
<evidence type="ECO:0000313" key="9">
    <source>
        <dbReference type="EMBL" id="WLR44240.1"/>
    </source>
</evidence>
<dbReference type="PROSITE" id="PS50995">
    <property type="entry name" value="HTH_MARR_2"/>
    <property type="match status" value="1"/>
</dbReference>
<evidence type="ECO:0000256" key="5">
    <source>
        <dbReference type="ARBA" id="ARBA00046337"/>
    </source>
</evidence>
<dbReference type="Pfam" id="PF22381">
    <property type="entry name" value="Staph_reg_Sar_Rot"/>
    <property type="match status" value="1"/>
</dbReference>
<evidence type="ECO:0000256" key="2">
    <source>
        <dbReference type="ARBA" id="ARBA00023015"/>
    </source>
</evidence>
<evidence type="ECO:0000259" key="8">
    <source>
        <dbReference type="PROSITE" id="PS50995"/>
    </source>
</evidence>
<name>A0ABY9K380_9BACI</name>
<keyword evidence="2" id="KW-0805">Transcription regulation</keyword>
<dbReference type="InterPro" id="IPR036390">
    <property type="entry name" value="WH_DNA-bd_sf"/>
</dbReference>
<dbReference type="EMBL" id="CP129013">
    <property type="protein sequence ID" value="WLR44240.1"/>
    <property type="molecule type" value="Genomic_DNA"/>
</dbReference>
<dbReference type="SUPFAM" id="SSF46785">
    <property type="entry name" value="Winged helix' DNA-binding domain"/>
    <property type="match status" value="1"/>
</dbReference>
<dbReference type="PRINTS" id="PR00598">
    <property type="entry name" value="HTHMARR"/>
</dbReference>
<protein>
    <recommendedName>
        <fullName evidence="6">HTH-type transcriptional regulator SarZ</fullName>
    </recommendedName>
    <alternativeName>
        <fullName evidence="7">Staphylococcal accessory regulator Z</fullName>
    </alternativeName>
</protein>
<keyword evidence="4" id="KW-0804">Transcription</keyword>
<keyword evidence="10" id="KW-1185">Reference proteome</keyword>
<dbReference type="Gene3D" id="1.10.10.10">
    <property type="entry name" value="Winged helix-like DNA-binding domain superfamily/Winged helix DNA-binding domain"/>
    <property type="match status" value="1"/>
</dbReference>
<dbReference type="InterPro" id="IPR055166">
    <property type="entry name" value="Transc_reg_Sar_Rot_HTH"/>
</dbReference>
<keyword evidence="3" id="KW-0238">DNA-binding</keyword>
<dbReference type="Proteomes" id="UP001197974">
    <property type="component" value="Chromosome"/>
</dbReference>
<evidence type="ECO:0000256" key="4">
    <source>
        <dbReference type="ARBA" id="ARBA00023163"/>
    </source>
</evidence>
<proteinExistence type="inferred from homology"/>
<accession>A0ABY9K380</accession>
<dbReference type="PANTHER" id="PTHR42756">
    <property type="entry name" value="TRANSCRIPTIONAL REGULATOR, MARR"/>
    <property type="match status" value="1"/>
</dbReference>
<evidence type="ECO:0000256" key="3">
    <source>
        <dbReference type="ARBA" id="ARBA00023125"/>
    </source>
</evidence>
<evidence type="ECO:0000256" key="6">
    <source>
        <dbReference type="ARBA" id="ARBA00047188"/>
    </source>
</evidence>
<gene>
    <name evidence="9" type="ORF">LC087_02435</name>
</gene>
<evidence type="ECO:0000256" key="1">
    <source>
        <dbReference type="ARBA" id="ARBA00004496"/>
    </source>
</evidence>
<evidence type="ECO:0000313" key="10">
    <source>
        <dbReference type="Proteomes" id="UP001197974"/>
    </source>
</evidence>
<comment type="similarity">
    <text evidence="5">Belongs to the SarZ family.</text>
</comment>
<evidence type="ECO:0000256" key="7">
    <source>
        <dbReference type="ARBA" id="ARBA00047207"/>
    </source>
</evidence>
<dbReference type="SMART" id="SM00347">
    <property type="entry name" value="HTH_MARR"/>
    <property type="match status" value="1"/>
</dbReference>
<comment type="subcellular location">
    <subcellularLocation>
        <location evidence="1">Cytoplasm</location>
    </subcellularLocation>
</comment>
<dbReference type="InterPro" id="IPR036388">
    <property type="entry name" value="WH-like_DNA-bd_sf"/>
</dbReference>
<dbReference type="InterPro" id="IPR000835">
    <property type="entry name" value="HTH_MarR-typ"/>
</dbReference>
<feature type="domain" description="HTH marR-type" evidence="8">
    <location>
        <begin position="9"/>
        <end position="139"/>
    </location>
</feature>
<organism evidence="9 10">
    <name type="scientific">Bacillus carboniphilus</name>
    <dbReference type="NCBI Taxonomy" id="86663"/>
    <lineage>
        <taxon>Bacteria</taxon>
        <taxon>Bacillati</taxon>
        <taxon>Bacillota</taxon>
        <taxon>Bacilli</taxon>
        <taxon>Bacillales</taxon>
        <taxon>Bacillaceae</taxon>
        <taxon>Bacillus</taxon>
    </lineage>
</organism>
<dbReference type="PANTHER" id="PTHR42756:SF1">
    <property type="entry name" value="TRANSCRIPTIONAL REPRESSOR OF EMRAB OPERON"/>
    <property type="match status" value="1"/>
</dbReference>